<proteinExistence type="predicted"/>
<keyword evidence="2" id="KW-1185">Reference proteome</keyword>
<evidence type="ECO:0000313" key="1">
    <source>
        <dbReference type="EMBL" id="GFY71898.1"/>
    </source>
</evidence>
<name>A0A8X7CKH4_9ARAC</name>
<dbReference type="AlphaFoldDB" id="A0A8X7CKH4"/>
<organism evidence="1 2">
    <name type="scientific">Trichonephila inaurata madagascariensis</name>
    <dbReference type="NCBI Taxonomy" id="2747483"/>
    <lineage>
        <taxon>Eukaryota</taxon>
        <taxon>Metazoa</taxon>
        <taxon>Ecdysozoa</taxon>
        <taxon>Arthropoda</taxon>
        <taxon>Chelicerata</taxon>
        <taxon>Arachnida</taxon>
        <taxon>Araneae</taxon>
        <taxon>Araneomorphae</taxon>
        <taxon>Entelegynae</taxon>
        <taxon>Araneoidea</taxon>
        <taxon>Nephilidae</taxon>
        <taxon>Trichonephila</taxon>
        <taxon>Trichonephila inaurata</taxon>
    </lineage>
</organism>
<comment type="caution">
    <text evidence="1">The sequence shown here is derived from an EMBL/GenBank/DDBJ whole genome shotgun (WGS) entry which is preliminary data.</text>
</comment>
<accession>A0A8X7CKH4</accession>
<sequence length="90" mass="10290">MSGNWVEFGDRSTPWTITQIQDSIPPRLAGNTVIEIFLGTDFDRSFNKIFNGVERHKTRNFLQDKNTFFSQKSAFSLPGAPQEQKHTEGQ</sequence>
<reference evidence="1" key="1">
    <citation type="submission" date="2020-08" db="EMBL/GenBank/DDBJ databases">
        <title>Multicomponent nature underlies the extraordinary mechanical properties of spider dragline silk.</title>
        <authorList>
            <person name="Kono N."/>
            <person name="Nakamura H."/>
            <person name="Mori M."/>
            <person name="Yoshida Y."/>
            <person name="Ohtoshi R."/>
            <person name="Malay A.D."/>
            <person name="Moran D.A.P."/>
            <person name="Tomita M."/>
            <person name="Numata K."/>
            <person name="Arakawa K."/>
        </authorList>
    </citation>
    <scope>NUCLEOTIDE SEQUENCE</scope>
</reference>
<evidence type="ECO:0000313" key="2">
    <source>
        <dbReference type="Proteomes" id="UP000886998"/>
    </source>
</evidence>
<dbReference type="EMBL" id="BMAV01019147">
    <property type="protein sequence ID" value="GFY71898.1"/>
    <property type="molecule type" value="Genomic_DNA"/>
</dbReference>
<dbReference type="Proteomes" id="UP000886998">
    <property type="component" value="Unassembled WGS sequence"/>
</dbReference>
<protein>
    <submittedName>
        <fullName evidence="1">Uncharacterized protein</fullName>
    </submittedName>
</protein>
<gene>
    <name evidence="1" type="ORF">TNIN_321581</name>
</gene>